<organism evidence="1 2">
    <name type="scientific">Ancylostoma caninum</name>
    <name type="common">Dog hookworm</name>
    <dbReference type="NCBI Taxonomy" id="29170"/>
    <lineage>
        <taxon>Eukaryota</taxon>
        <taxon>Metazoa</taxon>
        <taxon>Ecdysozoa</taxon>
        <taxon>Nematoda</taxon>
        <taxon>Chromadorea</taxon>
        <taxon>Rhabditida</taxon>
        <taxon>Rhabditina</taxon>
        <taxon>Rhabditomorpha</taxon>
        <taxon>Strongyloidea</taxon>
        <taxon>Ancylostomatidae</taxon>
        <taxon>Ancylostomatinae</taxon>
        <taxon>Ancylostoma</taxon>
    </lineage>
</organism>
<gene>
    <name evidence="1" type="ORF">ANCCAN_16831</name>
</gene>
<accession>A0A368FYJ3</accession>
<sequence>MLWFYYYQEEQKETYRVEWSRTKDECVCKSTPNCYPRSSDSSQCGECFSCIAIEVAHRERSAEMAFALSSDHIAISKVLVLIASVHKFYPSTKILLYDNLGERSVSCEKNNERGCQWIKKNGDGRWMSKRKTRPHPSPIVLGAPGLRNADCESTAFLERLIVL</sequence>
<protein>
    <submittedName>
        <fullName evidence="1">Uncharacterized protein</fullName>
    </submittedName>
</protein>
<dbReference type="Proteomes" id="UP000252519">
    <property type="component" value="Unassembled WGS sequence"/>
</dbReference>
<name>A0A368FYJ3_ANCCA</name>
<dbReference type="EMBL" id="JOJR01000483">
    <property type="protein sequence ID" value="RCN37266.1"/>
    <property type="molecule type" value="Genomic_DNA"/>
</dbReference>
<proteinExistence type="predicted"/>
<reference evidence="1 2" key="1">
    <citation type="submission" date="2014-10" db="EMBL/GenBank/DDBJ databases">
        <title>Draft genome of the hookworm Ancylostoma caninum.</title>
        <authorList>
            <person name="Mitreva M."/>
        </authorList>
    </citation>
    <scope>NUCLEOTIDE SEQUENCE [LARGE SCALE GENOMIC DNA]</scope>
    <source>
        <strain evidence="1 2">Baltimore</strain>
    </source>
</reference>
<dbReference type="OrthoDB" id="5826764at2759"/>
<dbReference type="AlphaFoldDB" id="A0A368FYJ3"/>
<comment type="caution">
    <text evidence="1">The sequence shown here is derived from an EMBL/GenBank/DDBJ whole genome shotgun (WGS) entry which is preliminary data.</text>
</comment>
<evidence type="ECO:0000313" key="2">
    <source>
        <dbReference type="Proteomes" id="UP000252519"/>
    </source>
</evidence>
<keyword evidence="2" id="KW-1185">Reference proteome</keyword>
<evidence type="ECO:0000313" key="1">
    <source>
        <dbReference type="EMBL" id="RCN37266.1"/>
    </source>
</evidence>